<protein>
    <submittedName>
        <fullName evidence="1">Uso1 protein</fullName>
    </submittedName>
</protein>
<accession>A0A812LXQ8</accession>
<gene>
    <name evidence="1" type="primary">Uso1</name>
    <name evidence="1" type="ORF">SNAT2548_LOCUS12690</name>
</gene>
<evidence type="ECO:0000313" key="1">
    <source>
        <dbReference type="EMBL" id="CAE7253041.1"/>
    </source>
</evidence>
<name>A0A812LXQ8_9DINO</name>
<dbReference type="Gene3D" id="2.60.120.620">
    <property type="entry name" value="q2cbj1_9rhob like domain"/>
    <property type="match status" value="1"/>
</dbReference>
<dbReference type="OrthoDB" id="442727at2759"/>
<dbReference type="EMBL" id="CAJNDS010001236">
    <property type="protein sequence ID" value="CAE7253041.1"/>
    <property type="molecule type" value="Genomic_DNA"/>
</dbReference>
<reference evidence="1" key="1">
    <citation type="submission" date="2021-02" db="EMBL/GenBank/DDBJ databases">
        <authorList>
            <person name="Dougan E. K."/>
            <person name="Rhodes N."/>
            <person name="Thang M."/>
            <person name="Chan C."/>
        </authorList>
    </citation>
    <scope>NUCLEOTIDE SEQUENCE</scope>
</reference>
<proteinExistence type="predicted"/>
<keyword evidence="2" id="KW-1185">Reference proteome</keyword>
<sequence>MSLCTWASDDSDSDCDEVRFDGQIPQPPVYRLLDAAVPDQKVAYIPGFLAAKDISRIHRTAQREDVKVVNDRDDSLVYKHEVWRIEFALKEDCPEVYHRLMKTAWAGRSRAALDAELGWQGIDEGKTVLFPEIEYIVYDVKQLKAPGSIQRHRDNGSRVTAVVLLSDPRAFQGGVNCFDGEFDEPSRSLKLGFGDAVFFYGDRLLTHYRPTLFCPLYIPDDSSPRNLSGCYHWITDVVWGRRVVLQMELSQAEPCECTLLDFLGFCR</sequence>
<evidence type="ECO:0000313" key="2">
    <source>
        <dbReference type="Proteomes" id="UP000604046"/>
    </source>
</evidence>
<dbReference type="Proteomes" id="UP000604046">
    <property type="component" value="Unassembled WGS sequence"/>
</dbReference>
<dbReference type="AlphaFoldDB" id="A0A812LXQ8"/>
<organism evidence="1 2">
    <name type="scientific">Symbiodinium natans</name>
    <dbReference type="NCBI Taxonomy" id="878477"/>
    <lineage>
        <taxon>Eukaryota</taxon>
        <taxon>Sar</taxon>
        <taxon>Alveolata</taxon>
        <taxon>Dinophyceae</taxon>
        <taxon>Suessiales</taxon>
        <taxon>Symbiodiniaceae</taxon>
        <taxon>Symbiodinium</taxon>
    </lineage>
</organism>
<comment type="caution">
    <text evidence="1">The sequence shown here is derived from an EMBL/GenBank/DDBJ whole genome shotgun (WGS) entry which is preliminary data.</text>
</comment>